<proteinExistence type="predicted"/>
<name>A0AAD7G2C6_MYCRO</name>
<gene>
    <name evidence="1" type="ORF">B0H17DRAFT_408017</name>
</gene>
<keyword evidence="2" id="KW-1185">Reference proteome</keyword>
<dbReference type="AlphaFoldDB" id="A0AAD7G2C6"/>
<evidence type="ECO:0000313" key="1">
    <source>
        <dbReference type="EMBL" id="KAJ7652274.1"/>
    </source>
</evidence>
<dbReference type="EMBL" id="JARKIE010000350">
    <property type="protein sequence ID" value="KAJ7652274.1"/>
    <property type="molecule type" value="Genomic_DNA"/>
</dbReference>
<dbReference type="Proteomes" id="UP001221757">
    <property type="component" value="Unassembled WGS sequence"/>
</dbReference>
<protein>
    <submittedName>
        <fullName evidence="1">Uncharacterized protein</fullName>
    </submittedName>
</protein>
<sequence length="210" mass="23225">MGRPHPRQTTSYGPTDIVHWSFSSVRRRSVSEREVFLVWGSEEMDTHVDPDVEAAAEAEADVLGCKLLVLRSDREELLLALVPLALGPLIWLTSVPPAPDGGLPDRVAGTSLFNARCDSPRPSARGSQRVFIGCVALRSKTCQCSFTSRDMFSSGLGPAYSKMWLQPRRPHVFRNGALSACWAISALAAGECMRIRTSRRIYTARWYDDG</sequence>
<comment type="caution">
    <text evidence="1">The sequence shown here is derived from an EMBL/GenBank/DDBJ whole genome shotgun (WGS) entry which is preliminary data.</text>
</comment>
<reference evidence="1" key="1">
    <citation type="submission" date="2023-03" db="EMBL/GenBank/DDBJ databases">
        <title>Massive genome expansion in bonnet fungi (Mycena s.s.) driven by repeated elements and novel gene families across ecological guilds.</title>
        <authorList>
            <consortium name="Lawrence Berkeley National Laboratory"/>
            <person name="Harder C.B."/>
            <person name="Miyauchi S."/>
            <person name="Viragh M."/>
            <person name="Kuo A."/>
            <person name="Thoen E."/>
            <person name="Andreopoulos B."/>
            <person name="Lu D."/>
            <person name="Skrede I."/>
            <person name="Drula E."/>
            <person name="Henrissat B."/>
            <person name="Morin E."/>
            <person name="Kohler A."/>
            <person name="Barry K."/>
            <person name="LaButti K."/>
            <person name="Morin E."/>
            <person name="Salamov A."/>
            <person name="Lipzen A."/>
            <person name="Mereny Z."/>
            <person name="Hegedus B."/>
            <person name="Baldrian P."/>
            <person name="Stursova M."/>
            <person name="Weitz H."/>
            <person name="Taylor A."/>
            <person name="Grigoriev I.V."/>
            <person name="Nagy L.G."/>
            <person name="Martin F."/>
            <person name="Kauserud H."/>
        </authorList>
    </citation>
    <scope>NUCLEOTIDE SEQUENCE</scope>
    <source>
        <strain evidence="1">CBHHK067</strain>
    </source>
</reference>
<evidence type="ECO:0000313" key="2">
    <source>
        <dbReference type="Proteomes" id="UP001221757"/>
    </source>
</evidence>
<accession>A0AAD7G2C6</accession>
<organism evidence="1 2">
    <name type="scientific">Mycena rosella</name>
    <name type="common">Pink bonnet</name>
    <name type="synonym">Agaricus rosellus</name>
    <dbReference type="NCBI Taxonomy" id="1033263"/>
    <lineage>
        <taxon>Eukaryota</taxon>
        <taxon>Fungi</taxon>
        <taxon>Dikarya</taxon>
        <taxon>Basidiomycota</taxon>
        <taxon>Agaricomycotina</taxon>
        <taxon>Agaricomycetes</taxon>
        <taxon>Agaricomycetidae</taxon>
        <taxon>Agaricales</taxon>
        <taxon>Marasmiineae</taxon>
        <taxon>Mycenaceae</taxon>
        <taxon>Mycena</taxon>
    </lineage>
</organism>